<name>A0A496PJ09_9MICC</name>
<keyword evidence="3" id="KW-1185">Reference proteome</keyword>
<gene>
    <name evidence="2" type="ORF">DWQ67_08450</name>
</gene>
<keyword evidence="1" id="KW-0472">Membrane</keyword>
<dbReference type="EMBL" id="QQXL01000004">
    <property type="protein sequence ID" value="RKW70492.1"/>
    <property type="molecule type" value="Genomic_DNA"/>
</dbReference>
<comment type="caution">
    <text evidence="2">The sequence shown here is derived from an EMBL/GenBank/DDBJ whole genome shotgun (WGS) entry which is preliminary data.</text>
</comment>
<proteinExistence type="predicted"/>
<feature type="transmembrane region" description="Helical" evidence="1">
    <location>
        <begin position="87"/>
        <end position="105"/>
    </location>
</feature>
<feature type="transmembrane region" description="Helical" evidence="1">
    <location>
        <begin position="55"/>
        <end position="75"/>
    </location>
</feature>
<evidence type="ECO:0000313" key="2">
    <source>
        <dbReference type="EMBL" id="RKW70492.1"/>
    </source>
</evidence>
<reference evidence="2 3" key="1">
    <citation type="submission" date="2018-07" db="EMBL/GenBank/DDBJ databases">
        <title>Arthrobacter sp. nov., isolated from raw cow's milk with high bacterial count.</title>
        <authorList>
            <person name="Hahne J."/>
            <person name="Isele D."/>
            <person name="Lipski A."/>
        </authorList>
    </citation>
    <scope>NUCLEOTIDE SEQUENCE [LARGE SCALE GENOMIC DNA]</scope>
    <source>
        <strain evidence="2 3">JZ R-183</strain>
    </source>
</reference>
<protein>
    <submittedName>
        <fullName evidence="2">Uncharacterized protein</fullName>
    </submittedName>
</protein>
<evidence type="ECO:0000256" key="1">
    <source>
        <dbReference type="SAM" id="Phobius"/>
    </source>
</evidence>
<accession>A0A496PJ09</accession>
<feature type="transmembrane region" description="Helical" evidence="1">
    <location>
        <begin position="111"/>
        <end position="128"/>
    </location>
</feature>
<dbReference type="RefSeq" id="WP_121485142.1">
    <property type="nucleotide sequence ID" value="NZ_QQXL01000004.1"/>
</dbReference>
<evidence type="ECO:0000313" key="3">
    <source>
        <dbReference type="Proteomes" id="UP000273119"/>
    </source>
</evidence>
<keyword evidence="1" id="KW-0812">Transmembrane</keyword>
<organism evidence="2 3">
    <name type="scientific">Galactobacter caseinivorans</name>
    <dbReference type="NCBI Taxonomy" id="2676123"/>
    <lineage>
        <taxon>Bacteria</taxon>
        <taxon>Bacillati</taxon>
        <taxon>Actinomycetota</taxon>
        <taxon>Actinomycetes</taxon>
        <taxon>Micrococcales</taxon>
        <taxon>Micrococcaceae</taxon>
        <taxon>Galactobacter</taxon>
    </lineage>
</organism>
<feature type="transmembrane region" description="Helical" evidence="1">
    <location>
        <begin position="21"/>
        <end position="43"/>
    </location>
</feature>
<dbReference type="Proteomes" id="UP000273119">
    <property type="component" value="Unassembled WGS sequence"/>
</dbReference>
<keyword evidence="1" id="KW-1133">Transmembrane helix</keyword>
<dbReference type="AlphaFoldDB" id="A0A496PJ09"/>
<sequence>MEHAAWDGHTRTQGGWTRLGQWLLVGLLACVPFACGLLALLVIPTQLRSSLVPWLATGIILLGVPLWFVVAEALASALRKLIKPPRLFLAVDALLGFALLVLLYSMIVASLLGAVLCAGVAAVAWWVSAPLTHRRYRLASTGKASSP</sequence>